<sequence>MIGKYRYQDYSGVDASLPHRLAGWIDREMQLSRLHEEILARREALINCSITYHQSQGLRTRPGTHNLSEARERNRILLRDIGRTQMNLYQEFLSPPSPRFTTLQKNYWAMVKSQLPLWEQDMGFRREETRVQQHTASQQQQQQRSRKKKKKKPQTSVKV</sequence>
<dbReference type="Proteomes" id="UP001634394">
    <property type="component" value="Unassembled WGS sequence"/>
</dbReference>
<dbReference type="EMBL" id="JBJQND010000011">
    <property type="protein sequence ID" value="KAL3862002.1"/>
    <property type="molecule type" value="Genomic_DNA"/>
</dbReference>
<name>A0ABD3VKG8_SINWO</name>
<dbReference type="Pfam" id="PF15134">
    <property type="entry name" value="CEP15-like"/>
    <property type="match status" value="1"/>
</dbReference>
<dbReference type="PANTHER" id="PTHR14286:SF2">
    <property type="entry name" value="CENTROSOMAL PROTEIN 15 KDA"/>
    <property type="match status" value="1"/>
</dbReference>
<organism evidence="2 3">
    <name type="scientific">Sinanodonta woodiana</name>
    <name type="common">Chinese pond mussel</name>
    <name type="synonym">Anodonta woodiana</name>
    <dbReference type="NCBI Taxonomy" id="1069815"/>
    <lineage>
        <taxon>Eukaryota</taxon>
        <taxon>Metazoa</taxon>
        <taxon>Spiralia</taxon>
        <taxon>Lophotrochozoa</taxon>
        <taxon>Mollusca</taxon>
        <taxon>Bivalvia</taxon>
        <taxon>Autobranchia</taxon>
        <taxon>Heteroconchia</taxon>
        <taxon>Palaeoheterodonta</taxon>
        <taxon>Unionida</taxon>
        <taxon>Unionoidea</taxon>
        <taxon>Unionidae</taxon>
        <taxon>Unioninae</taxon>
        <taxon>Sinanodonta</taxon>
    </lineage>
</organism>
<feature type="compositionally biased region" description="Basic residues" evidence="1">
    <location>
        <begin position="144"/>
        <end position="153"/>
    </location>
</feature>
<dbReference type="InterPro" id="IPR028006">
    <property type="entry name" value="CEP15-like"/>
</dbReference>
<accession>A0ABD3VKG8</accession>
<feature type="region of interest" description="Disordered" evidence="1">
    <location>
        <begin position="128"/>
        <end position="159"/>
    </location>
</feature>
<feature type="compositionally biased region" description="Low complexity" evidence="1">
    <location>
        <begin position="132"/>
        <end position="143"/>
    </location>
</feature>
<evidence type="ECO:0000313" key="3">
    <source>
        <dbReference type="Proteomes" id="UP001634394"/>
    </source>
</evidence>
<reference evidence="2 3" key="1">
    <citation type="submission" date="2024-11" db="EMBL/GenBank/DDBJ databases">
        <title>Chromosome-level genome assembly of the freshwater bivalve Anodonta woodiana.</title>
        <authorList>
            <person name="Chen X."/>
        </authorList>
    </citation>
    <scope>NUCLEOTIDE SEQUENCE [LARGE SCALE GENOMIC DNA]</scope>
    <source>
        <strain evidence="2">MN2024</strain>
        <tissue evidence="2">Gills</tissue>
    </source>
</reference>
<proteinExistence type="predicted"/>
<feature type="non-terminal residue" evidence="2">
    <location>
        <position position="159"/>
    </location>
</feature>
<evidence type="ECO:0000313" key="2">
    <source>
        <dbReference type="EMBL" id="KAL3862002.1"/>
    </source>
</evidence>
<protein>
    <submittedName>
        <fullName evidence="2">Uncharacterized protein</fullName>
    </submittedName>
</protein>
<dbReference type="PANTHER" id="PTHR14286">
    <property type="entry name" value="GENE, 49355-RELATED"/>
    <property type="match status" value="1"/>
</dbReference>
<keyword evidence="3" id="KW-1185">Reference proteome</keyword>
<gene>
    <name evidence="2" type="ORF">ACJMK2_008008</name>
</gene>
<evidence type="ECO:0000256" key="1">
    <source>
        <dbReference type="SAM" id="MobiDB-lite"/>
    </source>
</evidence>
<comment type="caution">
    <text evidence="2">The sequence shown here is derived from an EMBL/GenBank/DDBJ whole genome shotgun (WGS) entry which is preliminary data.</text>
</comment>
<dbReference type="AlphaFoldDB" id="A0ABD3VKG8"/>